<keyword evidence="6" id="KW-1185">Reference proteome</keyword>
<dbReference type="RefSeq" id="WP_141412857.1">
    <property type="nucleotide sequence ID" value="NZ_AP019735.1"/>
</dbReference>
<dbReference type="GO" id="GO:0030313">
    <property type="term" value="C:cell envelope"/>
    <property type="evidence" value="ECO:0007669"/>
    <property type="project" value="UniProtKB-SubCell"/>
</dbReference>
<name>A0A4Y1WW47_9BACT</name>
<dbReference type="Pfam" id="PF00578">
    <property type="entry name" value="AhpC-TSA"/>
    <property type="match status" value="1"/>
</dbReference>
<dbReference type="SUPFAM" id="SSF52833">
    <property type="entry name" value="Thioredoxin-like"/>
    <property type="match status" value="1"/>
</dbReference>
<evidence type="ECO:0000256" key="4">
    <source>
        <dbReference type="ARBA" id="ARBA00023284"/>
    </source>
</evidence>
<keyword evidence="4" id="KW-0676">Redox-active center</keyword>
<dbReference type="GeneID" id="78342417"/>
<sequence>MKRTLAFAASLLLLGACSSDGYTIRGKIAGLDNPYVYLLRYTGEVEVIDSAKVTKGDFVFKGKAEQPEVVYLSTDKQQPFVHFFLENGRISVDGALSAPADIAVLGTPSNDIQRAFDEKIAALEEEFAKTGNDVQRDSLRKEYSKLMSDAVEMNRDNIYGVTTFLNNAYAFLSPEEVMEQIALFPAEWQQRRELTELREATERKLRVSAGHPYIDIAAKNADGGEVSLKSVVENRRNKYVLLDFWASWCGPCMAEIPFLKADYEKYGKKGFEIYAVSFDSQRDRWIDAVRQQGMKWIQVSDLSGFQTPAAEAYAVQSIPSNFLIRCSDGQIVATQLRGEALGEKLGELLGD</sequence>
<dbReference type="InterPro" id="IPR000866">
    <property type="entry name" value="AhpC/TSA"/>
</dbReference>
<dbReference type="GO" id="GO:0016209">
    <property type="term" value="F:antioxidant activity"/>
    <property type="evidence" value="ECO:0007669"/>
    <property type="project" value="InterPro"/>
</dbReference>
<dbReference type="InterPro" id="IPR025380">
    <property type="entry name" value="DUF4369"/>
</dbReference>
<organism evidence="5 6">
    <name type="scientific">Alistipes communis</name>
    <dbReference type="NCBI Taxonomy" id="2585118"/>
    <lineage>
        <taxon>Bacteria</taxon>
        <taxon>Pseudomonadati</taxon>
        <taxon>Bacteroidota</taxon>
        <taxon>Bacteroidia</taxon>
        <taxon>Bacteroidales</taxon>
        <taxon>Rikenellaceae</taxon>
        <taxon>Alistipes</taxon>
    </lineage>
</organism>
<dbReference type="InterPro" id="IPR017937">
    <property type="entry name" value="Thioredoxin_CS"/>
</dbReference>
<keyword evidence="3" id="KW-1015">Disulfide bond</keyword>
<dbReference type="CDD" id="cd02966">
    <property type="entry name" value="TlpA_like_family"/>
    <property type="match status" value="1"/>
</dbReference>
<dbReference type="EMBL" id="AP019735">
    <property type="protein sequence ID" value="BBL04388.1"/>
    <property type="molecule type" value="Genomic_DNA"/>
</dbReference>
<dbReference type="OrthoDB" id="9794348at2"/>
<dbReference type="PROSITE" id="PS00194">
    <property type="entry name" value="THIOREDOXIN_1"/>
    <property type="match status" value="1"/>
</dbReference>
<keyword evidence="2" id="KW-0201">Cytochrome c-type biogenesis</keyword>
<protein>
    <submittedName>
        <fullName evidence="5">Thiol:disulfide interchange protein</fullName>
    </submittedName>
</protein>
<dbReference type="GO" id="GO:0016491">
    <property type="term" value="F:oxidoreductase activity"/>
    <property type="evidence" value="ECO:0007669"/>
    <property type="project" value="InterPro"/>
</dbReference>
<dbReference type="PROSITE" id="PS51257">
    <property type="entry name" value="PROKAR_LIPOPROTEIN"/>
    <property type="match status" value="1"/>
</dbReference>
<dbReference type="GO" id="GO:0017004">
    <property type="term" value="P:cytochrome complex assembly"/>
    <property type="evidence" value="ECO:0007669"/>
    <property type="project" value="UniProtKB-KW"/>
</dbReference>
<gene>
    <name evidence="5" type="ORF">A5CBH24_17010</name>
</gene>
<dbReference type="PANTHER" id="PTHR42852:SF6">
    <property type="entry name" value="THIOL:DISULFIDE INTERCHANGE PROTEIN DSBE"/>
    <property type="match status" value="1"/>
</dbReference>
<dbReference type="KEGG" id="acou:A5CBH24_17010"/>
<dbReference type="Proteomes" id="UP000318946">
    <property type="component" value="Chromosome"/>
</dbReference>
<reference evidence="6" key="1">
    <citation type="submission" date="2019-06" db="EMBL/GenBank/DDBJ databases">
        <title>Alistipes onderdonkii subsp. vulgaris subsp. nov., Alistipes dispar sp. nov. and Alistipes communis sp. nov., isolated from human faeces, and creation of Alistipes onderdonkii subsp. onderdonkii subsp. nov.</title>
        <authorList>
            <person name="Sakamoto M."/>
            <person name="Ikeyama N."/>
            <person name="Ogata Y."/>
            <person name="Suda W."/>
            <person name="Iino T."/>
            <person name="Hattori M."/>
            <person name="Ohkuma M."/>
        </authorList>
    </citation>
    <scope>NUCLEOTIDE SEQUENCE [LARGE SCALE GENOMIC DNA]</scope>
    <source>
        <strain evidence="6">5CBH24</strain>
    </source>
</reference>
<dbReference type="InterPro" id="IPR050553">
    <property type="entry name" value="Thioredoxin_ResA/DsbE_sf"/>
</dbReference>
<evidence type="ECO:0000313" key="6">
    <source>
        <dbReference type="Proteomes" id="UP000318946"/>
    </source>
</evidence>
<dbReference type="InterPro" id="IPR013766">
    <property type="entry name" value="Thioredoxin_domain"/>
</dbReference>
<evidence type="ECO:0000256" key="2">
    <source>
        <dbReference type="ARBA" id="ARBA00022748"/>
    </source>
</evidence>
<evidence type="ECO:0000256" key="1">
    <source>
        <dbReference type="ARBA" id="ARBA00004196"/>
    </source>
</evidence>
<dbReference type="Pfam" id="PF14289">
    <property type="entry name" value="DUF4369"/>
    <property type="match status" value="1"/>
</dbReference>
<dbReference type="Gene3D" id="3.40.30.10">
    <property type="entry name" value="Glutaredoxin"/>
    <property type="match status" value="1"/>
</dbReference>
<proteinExistence type="predicted"/>
<dbReference type="PANTHER" id="PTHR42852">
    <property type="entry name" value="THIOL:DISULFIDE INTERCHANGE PROTEIN DSBE"/>
    <property type="match status" value="1"/>
</dbReference>
<dbReference type="PROSITE" id="PS51352">
    <property type="entry name" value="THIOREDOXIN_2"/>
    <property type="match status" value="1"/>
</dbReference>
<comment type="subcellular location">
    <subcellularLocation>
        <location evidence="1">Cell envelope</location>
    </subcellularLocation>
</comment>
<dbReference type="AlphaFoldDB" id="A0A4Y1WW47"/>
<evidence type="ECO:0000256" key="3">
    <source>
        <dbReference type="ARBA" id="ARBA00023157"/>
    </source>
</evidence>
<accession>A0A4Y1WW47</accession>
<evidence type="ECO:0000313" key="5">
    <source>
        <dbReference type="EMBL" id="BBL04388.1"/>
    </source>
</evidence>
<dbReference type="InterPro" id="IPR036249">
    <property type="entry name" value="Thioredoxin-like_sf"/>
</dbReference>